<proteinExistence type="predicted"/>
<keyword evidence="3" id="KW-1185">Reference proteome</keyword>
<dbReference type="PANTHER" id="PTHR35358">
    <property type="entry name" value="OS06G0711100 PROTEIN"/>
    <property type="match status" value="1"/>
</dbReference>
<evidence type="ECO:0000256" key="1">
    <source>
        <dbReference type="SAM" id="MobiDB-lite"/>
    </source>
</evidence>
<dbReference type="PANTHER" id="PTHR35358:SF10">
    <property type="entry name" value="PLANT PHOSPHOLIPASE-LIKE PROTEIN"/>
    <property type="match status" value="1"/>
</dbReference>
<dbReference type="InterPro" id="IPR007942">
    <property type="entry name" value="PLipase-like"/>
</dbReference>
<feature type="region of interest" description="Disordered" evidence="1">
    <location>
        <begin position="212"/>
        <end position="272"/>
    </location>
</feature>
<feature type="compositionally biased region" description="Low complexity" evidence="1">
    <location>
        <begin position="83"/>
        <end position="94"/>
    </location>
</feature>
<gene>
    <name evidence="2" type="ORF">SHERM_20671</name>
</gene>
<evidence type="ECO:0000313" key="2">
    <source>
        <dbReference type="EMBL" id="CAA0823519.1"/>
    </source>
</evidence>
<feature type="region of interest" description="Disordered" evidence="1">
    <location>
        <begin position="1"/>
        <end position="103"/>
    </location>
</feature>
<accession>A0A9N7RDV4</accession>
<feature type="compositionally biased region" description="Basic residues" evidence="1">
    <location>
        <begin position="1"/>
        <end position="18"/>
    </location>
</feature>
<sequence>MAGKGRGCRPRKIKRGRPRKGEALPAETPQAGSISCDDKGEALPAETPQAGSISFDDKGEALPAETSQAGSISLDDSADEDFSPFSRPSRYPTRYSREARARSASLHTLVRNSVQNVTGKTRQLSSLEPELDVLNKTHEKRPSANEHNVAPKRPREDQVFAFSPRSIRSSLRKPLRNVSRATRDSSILNPEVSVLNETTRDSSILNPEFSVLNETGQEPPPQNEENAMPELNCTSQPSHEDLDSHTPAGSSRQPSPVNYSPQHYLTDNTKTNTDHSISAASIDCSALHNSKHSSIDVDKFILANELSIKEKGSQEKSTASNHSFNVTEFARRLHEDAEDDPEEEVESCIEPGFELVRGHKVRTETVPLVKSIFERHGDITSGSHMESPISISNSLEQLCGVCARLQRARFVELRGIELESMLADVRDVERAGLRVVWLRERLEFISRACTDYNQYIRLKELVKEYDVSIGGLEKELNTCRQQHLEMGRKITCLEDELAAKRERSEMVRSAVVSTSSRVKSLVNQNLVDGLL</sequence>
<feature type="compositionally biased region" description="Polar residues" evidence="1">
    <location>
        <begin position="247"/>
        <end position="272"/>
    </location>
</feature>
<dbReference type="Proteomes" id="UP001153555">
    <property type="component" value="Unassembled WGS sequence"/>
</dbReference>
<reference evidence="2" key="1">
    <citation type="submission" date="2019-12" db="EMBL/GenBank/DDBJ databases">
        <authorList>
            <person name="Scholes J."/>
        </authorList>
    </citation>
    <scope>NUCLEOTIDE SEQUENCE</scope>
</reference>
<dbReference type="OrthoDB" id="913055at2759"/>
<protein>
    <submittedName>
        <fullName evidence="2">Uncharacterized protein</fullName>
    </submittedName>
</protein>
<dbReference type="AlphaFoldDB" id="A0A9N7RDV4"/>
<comment type="caution">
    <text evidence="2">The sequence shown here is derived from an EMBL/GenBank/DDBJ whole genome shotgun (WGS) entry which is preliminary data.</text>
</comment>
<organism evidence="2 3">
    <name type="scientific">Striga hermonthica</name>
    <name type="common">Purple witchweed</name>
    <name type="synonym">Buchnera hermonthica</name>
    <dbReference type="NCBI Taxonomy" id="68872"/>
    <lineage>
        <taxon>Eukaryota</taxon>
        <taxon>Viridiplantae</taxon>
        <taxon>Streptophyta</taxon>
        <taxon>Embryophyta</taxon>
        <taxon>Tracheophyta</taxon>
        <taxon>Spermatophyta</taxon>
        <taxon>Magnoliopsida</taxon>
        <taxon>eudicotyledons</taxon>
        <taxon>Gunneridae</taxon>
        <taxon>Pentapetalae</taxon>
        <taxon>asterids</taxon>
        <taxon>lamiids</taxon>
        <taxon>Lamiales</taxon>
        <taxon>Orobanchaceae</taxon>
        <taxon>Buchnereae</taxon>
        <taxon>Striga</taxon>
    </lineage>
</organism>
<evidence type="ECO:0000313" key="3">
    <source>
        <dbReference type="Proteomes" id="UP001153555"/>
    </source>
</evidence>
<dbReference type="Pfam" id="PF05278">
    <property type="entry name" value="PEARLI-4"/>
    <property type="match status" value="1"/>
</dbReference>
<name>A0A9N7RDV4_STRHE</name>
<dbReference type="EMBL" id="CACSLK010024540">
    <property type="protein sequence ID" value="CAA0823519.1"/>
    <property type="molecule type" value="Genomic_DNA"/>
</dbReference>